<feature type="region of interest" description="Disordered" evidence="1">
    <location>
        <begin position="1"/>
        <end position="32"/>
    </location>
</feature>
<evidence type="ECO:0000313" key="3">
    <source>
        <dbReference type="Proteomes" id="UP000789901"/>
    </source>
</evidence>
<dbReference type="EMBL" id="CAJVQB010006226">
    <property type="protein sequence ID" value="CAG8679979.1"/>
    <property type="molecule type" value="Genomic_DNA"/>
</dbReference>
<comment type="caution">
    <text evidence="2">The sequence shown here is derived from an EMBL/GenBank/DDBJ whole genome shotgun (WGS) entry which is preliminary data.</text>
</comment>
<feature type="region of interest" description="Disordered" evidence="1">
    <location>
        <begin position="77"/>
        <end position="99"/>
    </location>
</feature>
<protein>
    <submittedName>
        <fullName evidence="2">4481_t:CDS:1</fullName>
    </submittedName>
</protein>
<evidence type="ECO:0000256" key="1">
    <source>
        <dbReference type="SAM" id="MobiDB-lite"/>
    </source>
</evidence>
<gene>
    <name evidence="2" type="ORF">GMARGA_LOCUS10901</name>
</gene>
<feature type="non-terminal residue" evidence="2">
    <location>
        <position position="99"/>
    </location>
</feature>
<reference evidence="2 3" key="1">
    <citation type="submission" date="2021-06" db="EMBL/GenBank/DDBJ databases">
        <authorList>
            <person name="Kallberg Y."/>
            <person name="Tangrot J."/>
            <person name="Rosling A."/>
        </authorList>
    </citation>
    <scope>NUCLEOTIDE SEQUENCE [LARGE SCALE GENOMIC DNA]</scope>
    <source>
        <strain evidence="2 3">120-4 pot B 10/14</strain>
    </source>
</reference>
<evidence type="ECO:0000313" key="2">
    <source>
        <dbReference type="EMBL" id="CAG8679979.1"/>
    </source>
</evidence>
<proteinExistence type="predicted"/>
<organism evidence="2 3">
    <name type="scientific">Gigaspora margarita</name>
    <dbReference type="NCBI Taxonomy" id="4874"/>
    <lineage>
        <taxon>Eukaryota</taxon>
        <taxon>Fungi</taxon>
        <taxon>Fungi incertae sedis</taxon>
        <taxon>Mucoromycota</taxon>
        <taxon>Glomeromycotina</taxon>
        <taxon>Glomeromycetes</taxon>
        <taxon>Diversisporales</taxon>
        <taxon>Gigasporaceae</taxon>
        <taxon>Gigaspora</taxon>
    </lineage>
</organism>
<accession>A0ABN7UUQ7</accession>
<name>A0ABN7UUQ7_GIGMA</name>
<sequence>MFQKHHCVQTNPARRSDKKLQQETPKWMAPTTKKAPKWTILVIKDTEIDNNRTLKKKELIKLTSNTSEVIALAKQSHNTYQQKTTTSKSKTAQICKSKK</sequence>
<keyword evidence="3" id="KW-1185">Reference proteome</keyword>
<dbReference type="Proteomes" id="UP000789901">
    <property type="component" value="Unassembled WGS sequence"/>
</dbReference>